<feature type="region of interest" description="Disordered" evidence="6">
    <location>
        <begin position="79"/>
        <end position="105"/>
    </location>
</feature>
<keyword evidence="3 5" id="KW-0560">Oxidoreductase</keyword>
<organism evidence="8 9">
    <name type="scientific">Roseibium aggregatum</name>
    <dbReference type="NCBI Taxonomy" id="187304"/>
    <lineage>
        <taxon>Bacteria</taxon>
        <taxon>Pseudomonadati</taxon>
        <taxon>Pseudomonadota</taxon>
        <taxon>Alphaproteobacteria</taxon>
        <taxon>Hyphomicrobiales</taxon>
        <taxon>Stappiaceae</taxon>
        <taxon>Roseibium</taxon>
    </lineage>
</organism>
<accession>A0A939EBV9</accession>
<evidence type="ECO:0000256" key="2">
    <source>
        <dbReference type="ARBA" id="ARBA00022723"/>
    </source>
</evidence>
<dbReference type="PRINTS" id="PR00682">
    <property type="entry name" value="IPNSYNTHASE"/>
</dbReference>
<feature type="domain" description="Fe2OG dioxygenase" evidence="7">
    <location>
        <begin position="182"/>
        <end position="285"/>
    </location>
</feature>
<evidence type="ECO:0000256" key="1">
    <source>
        <dbReference type="ARBA" id="ARBA00008056"/>
    </source>
</evidence>
<dbReference type="InterPro" id="IPR027443">
    <property type="entry name" value="IPNS-like_sf"/>
</dbReference>
<evidence type="ECO:0000313" key="9">
    <source>
        <dbReference type="Proteomes" id="UP000664096"/>
    </source>
</evidence>
<dbReference type="PANTHER" id="PTHR10209">
    <property type="entry name" value="OXIDOREDUCTASE, 2OG-FE II OXYGENASE FAMILY PROTEIN"/>
    <property type="match status" value="1"/>
</dbReference>
<dbReference type="PANTHER" id="PTHR10209:SF881">
    <property type="entry name" value="FI07970P-RELATED"/>
    <property type="match status" value="1"/>
</dbReference>
<dbReference type="Pfam" id="PF03171">
    <property type="entry name" value="2OG-FeII_Oxy"/>
    <property type="match status" value="1"/>
</dbReference>
<dbReference type="InterPro" id="IPR026992">
    <property type="entry name" value="DIOX_N"/>
</dbReference>
<dbReference type="Proteomes" id="UP000664096">
    <property type="component" value="Unassembled WGS sequence"/>
</dbReference>
<dbReference type="EMBL" id="JAEKJZ010000001">
    <property type="protein sequence ID" value="MBN9669724.1"/>
    <property type="molecule type" value="Genomic_DNA"/>
</dbReference>
<proteinExistence type="inferred from homology"/>
<protein>
    <submittedName>
        <fullName evidence="8">Isopenicillin N synthase family oxygenase</fullName>
    </submittedName>
</protein>
<evidence type="ECO:0000256" key="6">
    <source>
        <dbReference type="SAM" id="MobiDB-lite"/>
    </source>
</evidence>
<evidence type="ECO:0000256" key="4">
    <source>
        <dbReference type="ARBA" id="ARBA00023004"/>
    </source>
</evidence>
<feature type="compositionally biased region" description="Basic and acidic residues" evidence="6">
    <location>
        <begin position="79"/>
        <end position="88"/>
    </location>
</feature>
<evidence type="ECO:0000256" key="3">
    <source>
        <dbReference type="ARBA" id="ARBA00023002"/>
    </source>
</evidence>
<dbReference type="Pfam" id="PF14226">
    <property type="entry name" value="DIOX_N"/>
    <property type="match status" value="1"/>
</dbReference>
<gene>
    <name evidence="8" type="ORF">JF539_05195</name>
</gene>
<dbReference type="Gene3D" id="2.60.120.330">
    <property type="entry name" value="B-lactam Antibiotic, Isopenicillin N Synthase, Chain"/>
    <property type="match status" value="1"/>
</dbReference>
<dbReference type="PROSITE" id="PS51471">
    <property type="entry name" value="FE2OG_OXY"/>
    <property type="match status" value="1"/>
</dbReference>
<reference evidence="8" key="1">
    <citation type="submission" date="2020-12" db="EMBL/GenBank/DDBJ databases">
        <title>Oil enriched cultivation method for isolating marine PHA-producing bacteria.</title>
        <authorList>
            <person name="Zheng W."/>
            <person name="Yu S."/>
            <person name="Huang Y."/>
        </authorList>
    </citation>
    <scope>NUCLEOTIDE SEQUENCE</scope>
    <source>
        <strain evidence="8">SY-2-12</strain>
    </source>
</reference>
<dbReference type="RefSeq" id="WP_207139266.1">
    <property type="nucleotide sequence ID" value="NZ_JAEKJZ010000001.1"/>
</dbReference>
<dbReference type="SUPFAM" id="SSF51197">
    <property type="entry name" value="Clavaminate synthase-like"/>
    <property type="match status" value="1"/>
</dbReference>
<comment type="similarity">
    <text evidence="1 5">Belongs to the iron/ascorbate-dependent oxidoreductase family.</text>
</comment>
<comment type="caution">
    <text evidence="8">The sequence shown here is derived from an EMBL/GenBank/DDBJ whole genome shotgun (WGS) entry which is preliminary data.</text>
</comment>
<name>A0A939EBV9_9HYPH</name>
<dbReference type="InterPro" id="IPR044861">
    <property type="entry name" value="IPNS-like_FE2OG_OXY"/>
</dbReference>
<dbReference type="InterPro" id="IPR005123">
    <property type="entry name" value="Oxoglu/Fe-dep_dioxygenase_dom"/>
</dbReference>
<keyword evidence="4 5" id="KW-0408">Iron</keyword>
<evidence type="ECO:0000313" key="8">
    <source>
        <dbReference type="EMBL" id="MBN9669724.1"/>
    </source>
</evidence>
<dbReference type="AlphaFoldDB" id="A0A939EBV9"/>
<sequence>MIVYEPPHAATEIPVIDLTDSFSDDLEKRKKVAWEIHKACVDTGFFYVSNHGISQEDMDAQLALAARFFDLPLEEKAKLDSKNEDSTRGYEPMAAQTLDEGSPPDLKEGFMASVDADENHRYTKLNVPGTGRNQWPESFPEFKEEYEAYTAKVLGLGRHLARVVALSLDLPEDYFEQSLEEPLHYCRILKYPPMPKDAAPNQLGAGAHTDWGLLTLLLQDDVGGLEVRNADGKWISAPPIKGTYIINLGEMLPVITNDLYKATMHRVLNNTSDKIRYSCPTFCDPEYFYKVECAPTILEKDGEAKYPPMTAGEHLRAQFEKTFGTAA</sequence>
<keyword evidence="2 5" id="KW-0479">Metal-binding</keyword>
<dbReference type="GO" id="GO:0016491">
    <property type="term" value="F:oxidoreductase activity"/>
    <property type="evidence" value="ECO:0007669"/>
    <property type="project" value="UniProtKB-KW"/>
</dbReference>
<evidence type="ECO:0000256" key="5">
    <source>
        <dbReference type="RuleBase" id="RU003682"/>
    </source>
</evidence>
<evidence type="ECO:0000259" key="7">
    <source>
        <dbReference type="PROSITE" id="PS51471"/>
    </source>
</evidence>
<dbReference type="GO" id="GO:0046872">
    <property type="term" value="F:metal ion binding"/>
    <property type="evidence" value="ECO:0007669"/>
    <property type="project" value="UniProtKB-KW"/>
</dbReference>